<feature type="transmembrane region" description="Helical" evidence="7">
    <location>
        <begin position="247"/>
        <end position="271"/>
    </location>
</feature>
<dbReference type="InterPro" id="IPR020846">
    <property type="entry name" value="MFS_dom"/>
</dbReference>
<feature type="transmembrane region" description="Helical" evidence="7">
    <location>
        <begin position="283"/>
        <end position="301"/>
    </location>
</feature>
<comment type="subcellular location">
    <subcellularLocation>
        <location evidence="1">Cell membrane</location>
        <topology evidence="1">Multi-pass membrane protein</topology>
    </subcellularLocation>
</comment>
<feature type="transmembrane region" description="Helical" evidence="7">
    <location>
        <begin position="95"/>
        <end position="113"/>
    </location>
</feature>
<dbReference type="GO" id="GO:0005886">
    <property type="term" value="C:plasma membrane"/>
    <property type="evidence" value="ECO:0007669"/>
    <property type="project" value="UniProtKB-SubCell"/>
</dbReference>
<evidence type="ECO:0000256" key="4">
    <source>
        <dbReference type="ARBA" id="ARBA00022692"/>
    </source>
</evidence>
<name>A0AAJ1QI48_9BACI</name>
<evidence type="ECO:0000256" key="5">
    <source>
        <dbReference type="ARBA" id="ARBA00022989"/>
    </source>
</evidence>
<feature type="transmembrane region" description="Helical" evidence="7">
    <location>
        <begin position="160"/>
        <end position="186"/>
    </location>
</feature>
<feature type="transmembrane region" description="Helical" evidence="7">
    <location>
        <begin position="119"/>
        <end position="139"/>
    </location>
</feature>
<keyword evidence="4 7" id="KW-0812">Transmembrane</keyword>
<evidence type="ECO:0000256" key="1">
    <source>
        <dbReference type="ARBA" id="ARBA00004651"/>
    </source>
</evidence>
<evidence type="ECO:0000256" key="2">
    <source>
        <dbReference type="ARBA" id="ARBA00022448"/>
    </source>
</evidence>
<feature type="domain" description="Major facilitator superfamily (MFS) profile" evidence="8">
    <location>
        <begin position="22"/>
        <end position="430"/>
    </location>
</feature>
<feature type="transmembrane region" description="Helical" evidence="7">
    <location>
        <begin position="22"/>
        <end position="47"/>
    </location>
</feature>
<feature type="transmembrane region" description="Helical" evidence="7">
    <location>
        <begin position="198"/>
        <end position="217"/>
    </location>
</feature>
<dbReference type="GO" id="GO:0022857">
    <property type="term" value="F:transmembrane transporter activity"/>
    <property type="evidence" value="ECO:0007669"/>
    <property type="project" value="InterPro"/>
</dbReference>
<dbReference type="Pfam" id="PF07690">
    <property type="entry name" value="MFS_1"/>
    <property type="match status" value="1"/>
</dbReference>
<feature type="transmembrane region" description="Helical" evidence="7">
    <location>
        <begin position="337"/>
        <end position="357"/>
    </location>
</feature>
<sequence length="438" mass="47897">MANELNYDNMTEEQRKKQAKKAALASIVGTSIEWYDFFLYGTMAALVFPKLFFPESDPYIGLIQSFATLFIGFLARPLGAAFFGSYGDRIGRKATLVTTLLLMGISSTLIGLLPTYENAGIIVSIMLVFLRFCQGFGAGGEWGGSVVLSVEWSSKKSRGLMGSMTQIASPIALLLSSGVVSLTIFLTGDNFYTWGWRIPFLISIVLVGIGFIIRRGVADSPQFTKMKKENRLANKPVIEVIKKYPKALFLVILSSLAQGIPFYVFTTFAISYGTEYLQLDKQFLTNTILLVAIVEIIVILYAAHLSDKYNRKVVFYIGSLLTILVAFPFFWLMDTKITILVIVAMCVSILGAGAVYGPLAAMIAECFPANLRYSGTSLGYQLSAAIQGVSPLLCVYLLNTFSSSVPISIYLIVACLISIVAVSMLGKNSNQIDMDKAS</sequence>
<feature type="transmembrane region" description="Helical" evidence="7">
    <location>
        <begin position="59"/>
        <end position="83"/>
    </location>
</feature>
<feature type="transmembrane region" description="Helical" evidence="7">
    <location>
        <begin position="378"/>
        <end position="401"/>
    </location>
</feature>
<reference evidence="9" key="1">
    <citation type="submission" date="2023-06" db="EMBL/GenBank/DDBJ databases">
        <title>Comparative genomics of Bacillaceae isolates and their secondary metabolite potential.</title>
        <authorList>
            <person name="Song L."/>
            <person name="Nielsen L.J."/>
            <person name="Mohite O."/>
            <person name="Xu X."/>
            <person name="Weber T."/>
            <person name="Kovacs A.T."/>
        </authorList>
    </citation>
    <scope>NUCLEOTIDE SEQUENCE</scope>
    <source>
        <strain evidence="9">G1S1</strain>
    </source>
</reference>
<comment type="caution">
    <text evidence="9">The sequence shown here is derived from an EMBL/GenBank/DDBJ whole genome shotgun (WGS) entry which is preliminary data.</text>
</comment>
<dbReference type="EMBL" id="JAUCFI010000001">
    <property type="protein sequence ID" value="MDM5281913.1"/>
    <property type="molecule type" value="Genomic_DNA"/>
</dbReference>
<evidence type="ECO:0000259" key="8">
    <source>
        <dbReference type="PROSITE" id="PS50850"/>
    </source>
</evidence>
<keyword evidence="6 7" id="KW-0472">Membrane</keyword>
<evidence type="ECO:0000256" key="6">
    <source>
        <dbReference type="ARBA" id="ARBA00023136"/>
    </source>
</evidence>
<evidence type="ECO:0000313" key="10">
    <source>
        <dbReference type="Proteomes" id="UP001238973"/>
    </source>
</evidence>
<accession>A0AAJ1QI48</accession>
<keyword evidence="5 7" id="KW-1133">Transmembrane helix</keyword>
<organism evidence="9 10">
    <name type="scientific">Peribacillus frigoritolerans</name>
    <dbReference type="NCBI Taxonomy" id="450367"/>
    <lineage>
        <taxon>Bacteria</taxon>
        <taxon>Bacillati</taxon>
        <taxon>Bacillota</taxon>
        <taxon>Bacilli</taxon>
        <taxon>Bacillales</taxon>
        <taxon>Bacillaceae</taxon>
        <taxon>Peribacillus</taxon>
    </lineage>
</organism>
<keyword evidence="2" id="KW-0813">Transport</keyword>
<dbReference type="PANTHER" id="PTHR43045:SF1">
    <property type="entry name" value="SHIKIMATE TRANSPORTER"/>
    <property type="match status" value="1"/>
</dbReference>
<dbReference type="AlphaFoldDB" id="A0AAJ1QI48"/>
<dbReference type="InterPro" id="IPR036259">
    <property type="entry name" value="MFS_trans_sf"/>
</dbReference>
<gene>
    <name evidence="9" type="ORF">QUF85_00775</name>
</gene>
<evidence type="ECO:0000256" key="7">
    <source>
        <dbReference type="SAM" id="Phobius"/>
    </source>
</evidence>
<keyword evidence="3" id="KW-1003">Cell membrane</keyword>
<dbReference type="PANTHER" id="PTHR43045">
    <property type="entry name" value="SHIKIMATE TRANSPORTER"/>
    <property type="match status" value="1"/>
</dbReference>
<protein>
    <submittedName>
        <fullName evidence="9">MFS transporter</fullName>
    </submittedName>
</protein>
<dbReference type="PROSITE" id="PS50850">
    <property type="entry name" value="MFS"/>
    <property type="match status" value="1"/>
</dbReference>
<evidence type="ECO:0000313" key="9">
    <source>
        <dbReference type="EMBL" id="MDM5281913.1"/>
    </source>
</evidence>
<feature type="transmembrane region" description="Helical" evidence="7">
    <location>
        <begin position="407"/>
        <end position="426"/>
    </location>
</feature>
<dbReference type="InterPro" id="IPR011701">
    <property type="entry name" value="MFS"/>
</dbReference>
<proteinExistence type="predicted"/>
<dbReference type="RefSeq" id="WP_289348187.1">
    <property type="nucleotide sequence ID" value="NZ_JAUCFI010000001.1"/>
</dbReference>
<dbReference type="SUPFAM" id="SSF103473">
    <property type="entry name" value="MFS general substrate transporter"/>
    <property type="match status" value="1"/>
</dbReference>
<dbReference type="Gene3D" id="1.20.1250.20">
    <property type="entry name" value="MFS general substrate transporter like domains"/>
    <property type="match status" value="2"/>
</dbReference>
<dbReference type="CDD" id="cd17369">
    <property type="entry name" value="MFS_ShiA_like"/>
    <property type="match status" value="1"/>
</dbReference>
<evidence type="ECO:0000256" key="3">
    <source>
        <dbReference type="ARBA" id="ARBA00022475"/>
    </source>
</evidence>
<feature type="transmembrane region" description="Helical" evidence="7">
    <location>
        <begin position="313"/>
        <end position="331"/>
    </location>
</feature>
<dbReference type="Proteomes" id="UP001238973">
    <property type="component" value="Unassembled WGS sequence"/>
</dbReference>